<dbReference type="InterPro" id="IPR000873">
    <property type="entry name" value="AMP-dep_synth/lig_dom"/>
</dbReference>
<dbReference type="GO" id="GO:0005524">
    <property type="term" value="F:ATP binding"/>
    <property type="evidence" value="ECO:0007669"/>
    <property type="project" value="UniProtKB-KW"/>
</dbReference>
<keyword evidence="5" id="KW-1185">Reference proteome</keyword>
<evidence type="ECO:0000313" key="5">
    <source>
        <dbReference type="Proteomes" id="UP001149411"/>
    </source>
</evidence>
<protein>
    <submittedName>
        <fullName evidence="4">AMP-binding protein</fullName>
    </submittedName>
</protein>
<feature type="domain" description="AMP-dependent synthetase/ligase" evidence="3">
    <location>
        <begin position="6"/>
        <end position="292"/>
    </location>
</feature>
<name>A0A9Q4C6W0_9EURY</name>
<evidence type="ECO:0000313" key="4">
    <source>
        <dbReference type="EMBL" id="MCX2819504.1"/>
    </source>
</evidence>
<dbReference type="EMBL" id="RKLV01000009">
    <property type="protein sequence ID" value="MCX2819504.1"/>
    <property type="molecule type" value="Genomic_DNA"/>
</dbReference>
<accession>A0A9Q4C6W0</accession>
<reference evidence="4" key="1">
    <citation type="submission" date="2022-09" db="EMBL/GenBank/DDBJ databases">
        <title>Haloadaptaus new haloarchaeum isolated from saline soil.</title>
        <authorList>
            <person name="Duran-Viseras A."/>
            <person name="Sanchez-Porro C."/>
            <person name="Ventosa A."/>
        </authorList>
    </citation>
    <scope>NUCLEOTIDE SEQUENCE</scope>
    <source>
        <strain evidence="4">F3-133</strain>
    </source>
</reference>
<proteinExistence type="predicted"/>
<dbReference type="Gene3D" id="3.40.50.12780">
    <property type="entry name" value="N-terminal domain of ligase-like"/>
    <property type="match status" value="1"/>
</dbReference>
<organism evidence="4 5">
    <name type="scientific">Halorutilus salinus</name>
    <dbReference type="NCBI Taxonomy" id="2487751"/>
    <lineage>
        <taxon>Archaea</taxon>
        <taxon>Methanobacteriati</taxon>
        <taxon>Methanobacteriota</taxon>
        <taxon>Stenosarchaea group</taxon>
        <taxon>Halobacteria</taxon>
        <taxon>Halorutilales</taxon>
        <taxon>Halorutilaceae</taxon>
        <taxon>Halorutilus</taxon>
    </lineage>
</organism>
<dbReference type="Proteomes" id="UP001149411">
    <property type="component" value="Unassembled WGS sequence"/>
</dbReference>
<dbReference type="PROSITE" id="PS00455">
    <property type="entry name" value="AMP_BINDING"/>
    <property type="match status" value="1"/>
</dbReference>
<dbReference type="GO" id="GO:0016020">
    <property type="term" value="C:membrane"/>
    <property type="evidence" value="ECO:0007669"/>
    <property type="project" value="TreeGrafter"/>
</dbReference>
<evidence type="ECO:0000256" key="1">
    <source>
        <dbReference type="ARBA" id="ARBA00022741"/>
    </source>
</evidence>
<evidence type="ECO:0000259" key="3">
    <source>
        <dbReference type="Pfam" id="PF00501"/>
    </source>
</evidence>
<comment type="caution">
    <text evidence="4">The sequence shown here is derived from an EMBL/GenBank/DDBJ whole genome shotgun (WGS) entry which is preliminary data.</text>
</comment>
<gene>
    <name evidence="4" type="ORF">EGH25_09095</name>
</gene>
<dbReference type="PANTHER" id="PTHR43272:SF33">
    <property type="entry name" value="AMP-BINDING DOMAIN-CONTAINING PROTEIN-RELATED"/>
    <property type="match status" value="1"/>
</dbReference>
<dbReference type="GO" id="GO:0004467">
    <property type="term" value="F:long-chain fatty acid-CoA ligase activity"/>
    <property type="evidence" value="ECO:0007669"/>
    <property type="project" value="TreeGrafter"/>
</dbReference>
<dbReference type="Pfam" id="PF23562">
    <property type="entry name" value="AMP-binding_C_3"/>
    <property type="match status" value="1"/>
</dbReference>
<dbReference type="RefSeq" id="WP_266087812.1">
    <property type="nucleotide sequence ID" value="NZ_RKLV01000009.1"/>
</dbReference>
<dbReference type="SUPFAM" id="SSF56801">
    <property type="entry name" value="Acetyl-CoA synthetase-like"/>
    <property type="match status" value="1"/>
</dbReference>
<dbReference type="AlphaFoldDB" id="A0A9Q4C6W0"/>
<keyword evidence="1" id="KW-0547">Nucleotide-binding</keyword>
<feature type="non-terminal residue" evidence="4">
    <location>
        <position position="1"/>
    </location>
</feature>
<dbReference type="InterPro" id="IPR020845">
    <property type="entry name" value="AMP-binding_CS"/>
</dbReference>
<dbReference type="Pfam" id="PF00501">
    <property type="entry name" value="AMP-binding"/>
    <property type="match status" value="1"/>
</dbReference>
<keyword evidence="2" id="KW-0067">ATP-binding</keyword>
<evidence type="ECO:0000256" key="2">
    <source>
        <dbReference type="ARBA" id="ARBA00022840"/>
    </source>
</evidence>
<sequence>DWLDDLSLNDLCTLIYTSGTTGQPKGVEISHGNFRACLNQMWKRLGPRPDKPDEMVTLDDDLRILSFLPLAHAFERFVHFSMLTAGATIAYAEDVEPEPLREDMRKIRPNGIATVPRLLEKIYDAVLERASGSFVGRRVFDWSVSVGQDCWGFYESCDEPTGVAYYTRDLPPVLRAKHAVADRLVYSRIREALGGEIEGFLSAGGSLSEDLARTYLGMGLPVFEGYGMTEASPVISVAPPEEPRVGKLGPPLCDVEVRVDVSRVGTSVVENDALDGEVGELLVRGPNVFGGYRNKPDETDEAFEEADDDGDDWFRTGDVVEVGEDGYLRFVDRVKSLVVLSTGKNVPAERVEDAVVASEYIDQCMLVGDERKFVGALVVPSVHRIRDRADEEGLDLPDNDEALVNDEAVRGLIEEEIQEANADFEGFERIKGFRIVADEWTEENGLMTPTMKKKRREIRDEYADEIGSIYPDG</sequence>
<dbReference type="PANTHER" id="PTHR43272">
    <property type="entry name" value="LONG-CHAIN-FATTY-ACID--COA LIGASE"/>
    <property type="match status" value="1"/>
</dbReference>
<dbReference type="InterPro" id="IPR042099">
    <property type="entry name" value="ANL_N_sf"/>
</dbReference>